<evidence type="ECO:0008006" key="3">
    <source>
        <dbReference type="Google" id="ProtNLM"/>
    </source>
</evidence>
<organism evidence="1 2">
    <name type="scientific">Allohahella marinimesophila</name>
    <dbReference type="NCBI Taxonomy" id="1054972"/>
    <lineage>
        <taxon>Bacteria</taxon>
        <taxon>Pseudomonadati</taxon>
        <taxon>Pseudomonadota</taxon>
        <taxon>Gammaproteobacteria</taxon>
        <taxon>Oceanospirillales</taxon>
        <taxon>Hahellaceae</taxon>
        <taxon>Allohahella</taxon>
    </lineage>
</organism>
<keyword evidence="2" id="KW-1185">Reference proteome</keyword>
<comment type="caution">
    <text evidence="1">The sequence shown here is derived from an EMBL/GenBank/DDBJ whole genome shotgun (WGS) entry which is preliminary data.</text>
</comment>
<dbReference type="InterPro" id="IPR027417">
    <property type="entry name" value="P-loop_NTPase"/>
</dbReference>
<reference evidence="2" key="1">
    <citation type="journal article" date="2019" name="Int. J. Syst. Evol. Microbiol.">
        <title>The Global Catalogue of Microorganisms (GCM) 10K type strain sequencing project: providing services to taxonomists for standard genome sequencing and annotation.</title>
        <authorList>
            <consortium name="The Broad Institute Genomics Platform"/>
            <consortium name="The Broad Institute Genome Sequencing Center for Infectious Disease"/>
            <person name="Wu L."/>
            <person name="Ma J."/>
        </authorList>
    </citation>
    <scope>NUCLEOTIDE SEQUENCE [LARGE SCALE GENOMIC DNA]</scope>
    <source>
        <strain evidence="2">JCM 17555</strain>
    </source>
</reference>
<gene>
    <name evidence="1" type="ORF">GCM10022278_07860</name>
</gene>
<dbReference type="Pfam" id="PF03846">
    <property type="entry name" value="SulA"/>
    <property type="match status" value="1"/>
</dbReference>
<evidence type="ECO:0000313" key="1">
    <source>
        <dbReference type="EMBL" id="GAA3951099.1"/>
    </source>
</evidence>
<evidence type="ECO:0000313" key="2">
    <source>
        <dbReference type="Proteomes" id="UP001501337"/>
    </source>
</evidence>
<accession>A0ABP7NQ55</accession>
<protein>
    <recommendedName>
        <fullName evidence="3">Protein ImuA</fullName>
    </recommendedName>
</protein>
<dbReference type="RefSeq" id="WP_344803473.1">
    <property type="nucleotide sequence ID" value="NZ_BAABBO010000001.1"/>
</dbReference>
<dbReference type="InterPro" id="IPR047610">
    <property type="entry name" value="ImuA_translesion"/>
</dbReference>
<dbReference type="EMBL" id="BAABBO010000001">
    <property type="protein sequence ID" value="GAA3951099.1"/>
    <property type="molecule type" value="Genomic_DNA"/>
</dbReference>
<dbReference type="Proteomes" id="UP001501337">
    <property type="component" value="Unassembled WGS sequence"/>
</dbReference>
<proteinExistence type="predicted"/>
<sequence length="279" mass="30957">MSLEQLIDSGRVWRYESRTSGQSSFQTSEPALAFYDSEVRQDVTHSDRPFQSASQPAPQPVQLATGYSVLDRVLTDKGWPCNGVTELIYANDGIGELSLLLPALRTLSRGQRWIIWIAPPFQLNSIALAAEDIDVHNHIVLSPGSDRDVWWACEEAIKSGACSAVLAWPGLSGENRRSQQSSQKAYACLRRLQIAAAQHKVACFLYRQSAQPAMDQAGSPSSLRLQLRPDTTSGALMVEVLKQRGPRPHEQMSVKIPRPQPFHYSRLSDLKHLLQTAAI</sequence>
<dbReference type="InterPro" id="IPR004596">
    <property type="entry name" value="Cell_div_suppressor_SulA"/>
</dbReference>
<dbReference type="NCBIfam" id="NF033429">
    <property type="entry name" value="ImuA_translesion"/>
    <property type="match status" value="1"/>
</dbReference>
<dbReference type="SUPFAM" id="SSF52540">
    <property type="entry name" value="P-loop containing nucleoside triphosphate hydrolases"/>
    <property type="match status" value="1"/>
</dbReference>
<name>A0ABP7NQ55_9GAMM</name>
<dbReference type="Gene3D" id="3.40.50.300">
    <property type="entry name" value="P-loop containing nucleotide triphosphate hydrolases"/>
    <property type="match status" value="1"/>
</dbReference>